<gene>
    <name evidence="2" type="ORF">FYJ60_09700</name>
</gene>
<dbReference type="InterPro" id="IPR025736">
    <property type="entry name" value="PucR_C-HTH_dom"/>
</dbReference>
<accession>A0A7X2P9A7</accession>
<dbReference type="AlphaFoldDB" id="A0A7X2P9A7"/>
<dbReference type="PANTHER" id="PTHR33744">
    <property type="entry name" value="CARBOHYDRATE DIACID REGULATOR"/>
    <property type="match status" value="1"/>
</dbReference>
<dbReference type="Gene3D" id="1.10.10.2840">
    <property type="entry name" value="PucR C-terminal helix-turn-helix domain"/>
    <property type="match status" value="1"/>
</dbReference>
<name>A0A7X2P9A7_9FIRM</name>
<comment type="caution">
    <text evidence="2">The sequence shown here is derived from an EMBL/GenBank/DDBJ whole genome shotgun (WGS) entry which is preliminary data.</text>
</comment>
<evidence type="ECO:0000313" key="3">
    <source>
        <dbReference type="Proteomes" id="UP000466864"/>
    </source>
</evidence>
<keyword evidence="3" id="KW-1185">Reference proteome</keyword>
<sequence>MALHFYRCNHHCKKDIRSATDAHSTILALLLFEILCPLQNAKGKFLPMQKNVIISPACFRNTYYSKSLTEVVCRTAAVRKIRNVRRIQMKLSMWMIANRLSPLMDLKTNISADARPVLNSARLVYSTNCVHVYQEQDYVVCSGEGDSIYLYGVTEKEAFEIIQGVFDYFQDWEADLQAFIRKNDFQKIVNSCEILIQNPMDIQDANNKLLAISRHPDPAAVDPEWLYMSRYGYSSLNAIKALDLSQSNTDFTRHGVQPFSPADSSGLRHGGISYCLQYNGIDCGRMTILEMLRPINPGDYQLLDKIAQLLEPVMGNAVLSDHSPSHFNALYSLVFQKSYDVRELQLQLAYQQWTEGDDFQMLLIQPDYLQNSYRSVEILYSILLHNLPSCVIFRKDPYILVLSNQLLEKRQNLLDFLGTLHENNKIRAAFSIGAKGTAEIPWMVRQCLFAMKAAESENTENWLFYFEKYAVDYMLFHARGNEQIHACHPMVRRLWDEKEKNEDELFKTLMIYLDNERSVNKTSAALFTHRNTVMYRIRKLQETYSLNLDDPGTRYYLRLSMQVLASPVRQSTQFFSGPPLNSNM</sequence>
<dbReference type="EMBL" id="VUMV01000007">
    <property type="protein sequence ID" value="MST82590.1"/>
    <property type="molecule type" value="Genomic_DNA"/>
</dbReference>
<organism evidence="2 3">
    <name type="scientific">Bilifractor porci</name>
    <dbReference type="NCBI Taxonomy" id="2606636"/>
    <lineage>
        <taxon>Bacteria</taxon>
        <taxon>Bacillati</taxon>
        <taxon>Bacillota</taxon>
        <taxon>Clostridia</taxon>
        <taxon>Lachnospirales</taxon>
        <taxon>Lachnospiraceae</taxon>
        <taxon>Bilifractor</taxon>
    </lineage>
</organism>
<dbReference type="Proteomes" id="UP000466864">
    <property type="component" value="Unassembled WGS sequence"/>
</dbReference>
<dbReference type="InterPro" id="IPR042070">
    <property type="entry name" value="PucR_C-HTH_sf"/>
</dbReference>
<evidence type="ECO:0000259" key="1">
    <source>
        <dbReference type="Pfam" id="PF13556"/>
    </source>
</evidence>
<protein>
    <submittedName>
        <fullName evidence="2">PucR family transcriptional regulator</fullName>
    </submittedName>
</protein>
<feature type="domain" description="PucR C-terminal helix-turn-helix" evidence="1">
    <location>
        <begin position="505"/>
        <end position="562"/>
    </location>
</feature>
<dbReference type="InterPro" id="IPR051448">
    <property type="entry name" value="CdaR-like_regulators"/>
</dbReference>
<reference evidence="2 3" key="1">
    <citation type="submission" date="2019-08" db="EMBL/GenBank/DDBJ databases">
        <title>In-depth cultivation of the pig gut microbiome towards novel bacterial diversity and tailored functional studies.</title>
        <authorList>
            <person name="Wylensek D."/>
            <person name="Hitch T.C.A."/>
            <person name="Clavel T."/>
        </authorList>
    </citation>
    <scope>NUCLEOTIDE SEQUENCE [LARGE SCALE GENOMIC DNA]</scope>
    <source>
        <strain evidence="2 3">Oil+RF-744-WCA-WT-13</strain>
    </source>
</reference>
<proteinExistence type="predicted"/>
<dbReference type="Pfam" id="PF13556">
    <property type="entry name" value="HTH_30"/>
    <property type="match status" value="1"/>
</dbReference>
<evidence type="ECO:0000313" key="2">
    <source>
        <dbReference type="EMBL" id="MST82590.1"/>
    </source>
</evidence>